<gene>
    <name evidence="1" type="ORF">G3M56_013975</name>
</gene>
<proteinExistence type="predicted"/>
<reference evidence="1 2" key="1">
    <citation type="submission" date="2020-12" db="EMBL/GenBank/DDBJ databases">
        <title>Sulforoseuscoccus oceanibium gen. nov., sp. nov., a representative of the phylum Verrucomicrobia with special cytoplasmic membrane, and proposal of Sulforoseuscoccusaceae fam. nov.</title>
        <authorList>
            <person name="Xi F."/>
        </authorList>
    </citation>
    <scope>NUCLEOTIDE SEQUENCE [LARGE SCALE GENOMIC DNA]</scope>
    <source>
        <strain evidence="1 2">T37</strain>
    </source>
</reference>
<dbReference type="Proteomes" id="UP000475117">
    <property type="component" value="Chromosome"/>
</dbReference>
<dbReference type="EMBL" id="CP066776">
    <property type="protein sequence ID" value="QQL44954.1"/>
    <property type="molecule type" value="Genomic_DNA"/>
</dbReference>
<dbReference type="NCBIfam" id="TIGR02206">
    <property type="entry name" value="intg_mem_TP0381"/>
    <property type="match status" value="1"/>
</dbReference>
<organism evidence="1 2">
    <name type="scientific">Sulfuriroseicoccus oceanibius</name>
    <dbReference type="NCBI Taxonomy" id="2707525"/>
    <lineage>
        <taxon>Bacteria</taxon>
        <taxon>Pseudomonadati</taxon>
        <taxon>Verrucomicrobiota</taxon>
        <taxon>Verrucomicrobiia</taxon>
        <taxon>Verrucomicrobiales</taxon>
        <taxon>Verrucomicrobiaceae</taxon>
        <taxon>Sulfuriroseicoccus</taxon>
    </lineage>
</organism>
<evidence type="ECO:0000313" key="1">
    <source>
        <dbReference type="EMBL" id="QQL44954.1"/>
    </source>
</evidence>
<evidence type="ECO:0000313" key="2">
    <source>
        <dbReference type="Proteomes" id="UP000475117"/>
    </source>
</evidence>
<dbReference type="AlphaFoldDB" id="A0A6B3L5D3"/>
<sequence>MTANTAAFHTFSASHWAVLALTAAAATWMVRCGRTDPNSHILRRTEILLAIALLAHWPLDVLAKLATGTFGSWQEVLPMYLCNWACVACGIALLTHRRIACELAWFWGIAATLQGLLTPALLLDFPHPAWFTFFLQHSGVVIAAVALVFGRQIKPTRGSWWLAILGTEAYFFAALGTNSLLGTNYGFLNETPSQPSLLDWMGTGWTYLLAIQAAGFIAMTLLWLPFQKRAANQ</sequence>
<dbReference type="InterPro" id="IPR011737">
    <property type="entry name" value="CHP02206_TP0381"/>
</dbReference>
<dbReference type="RefSeq" id="WP_164365306.1">
    <property type="nucleotide sequence ID" value="NZ_CP066776.1"/>
</dbReference>
<keyword evidence="2" id="KW-1185">Reference proteome</keyword>
<name>A0A6B3L5D3_9BACT</name>
<accession>A0A6B3L5D3</accession>
<dbReference type="Pfam" id="PF14808">
    <property type="entry name" value="TMEM164"/>
    <property type="match status" value="1"/>
</dbReference>
<dbReference type="KEGG" id="soa:G3M56_013975"/>
<protein>
    <submittedName>
        <fullName evidence="1">TIGR02206 family membrane protein</fullName>
    </submittedName>
</protein>